<dbReference type="EMBL" id="AP022582">
    <property type="protein sequence ID" value="BBY01505.1"/>
    <property type="molecule type" value="Genomic_DNA"/>
</dbReference>
<sequence length="127" mass="13833">MRSASCEVQLADIPLQEWPLRGPKHRCSRWKASVADAWRCHVDGSVHPESAAGPSLDLVHIKVLKSSLVKRKSKAAAASEEFDARSHEAVASTPQPTTRESHSHAIKLPLWDDTIPQPEASVSGVVL</sequence>
<dbReference type="AlphaFoldDB" id="A0A7I7NYE4"/>
<feature type="region of interest" description="Disordered" evidence="1">
    <location>
        <begin position="78"/>
        <end position="110"/>
    </location>
</feature>
<protein>
    <submittedName>
        <fullName evidence="2">Uncharacterized protein</fullName>
    </submittedName>
</protein>
<dbReference type="Proteomes" id="UP000466632">
    <property type="component" value="Chromosome"/>
</dbReference>
<gene>
    <name evidence="2" type="ORF">MSEO_20040</name>
</gene>
<reference evidence="2 3" key="1">
    <citation type="journal article" date="2019" name="Emerg. Microbes Infect.">
        <title>Comprehensive subspecies identification of 175 nontuberculous mycobacteria species based on 7547 genomic profiles.</title>
        <authorList>
            <person name="Matsumoto Y."/>
            <person name="Kinjo T."/>
            <person name="Motooka D."/>
            <person name="Nabeya D."/>
            <person name="Jung N."/>
            <person name="Uechi K."/>
            <person name="Horii T."/>
            <person name="Iida T."/>
            <person name="Fujita J."/>
            <person name="Nakamura S."/>
        </authorList>
    </citation>
    <scope>NUCLEOTIDE SEQUENCE [LARGE SCALE GENOMIC DNA]</scope>
    <source>
        <strain evidence="2 3">JCM 16018</strain>
    </source>
</reference>
<dbReference type="KEGG" id="mseo:MSEO_20040"/>
<name>A0A7I7NYE4_9MYCO</name>
<accession>A0A7I7NYE4</accession>
<evidence type="ECO:0000313" key="2">
    <source>
        <dbReference type="EMBL" id="BBY01505.1"/>
    </source>
</evidence>
<organism evidence="2 3">
    <name type="scientific">Mycobacterium seoulense</name>
    <dbReference type="NCBI Taxonomy" id="386911"/>
    <lineage>
        <taxon>Bacteria</taxon>
        <taxon>Bacillati</taxon>
        <taxon>Actinomycetota</taxon>
        <taxon>Actinomycetes</taxon>
        <taxon>Mycobacteriales</taxon>
        <taxon>Mycobacteriaceae</taxon>
        <taxon>Mycobacterium</taxon>
    </lineage>
</organism>
<evidence type="ECO:0000313" key="3">
    <source>
        <dbReference type="Proteomes" id="UP000466632"/>
    </source>
</evidence>
<keyword evidence="3" id="KW-1185">Reference proteome</keyword>
<proteinExistence type="predicted"/>
<evidence type="ECO:0000256" key="1">
    <source>
        <dbReference type="SAM" id="MobiDB-lite"/>
    </source>
</evidence>